<gene>
    <name evidence="1" type="ORF">CCMP2556_LOCUS25469</name>
</gene>
<dbReference type="EMBL" id="CAXAMN010017114">
    <property type="protein sequence ID" value="CAK9049847.1"/>
    <property type="molecule type" value="Genomic_DNA"/>
</dbReference>
<proteinExistence type="predicted"/>
<evidence type="ECO:0000313" key="1">
    <source>
        <dbReference type="EMBL" id="CAK9049847.1"/>
    </source>
</evidence>
<dbReference type="Proteomes" id="UP001642484">
    <property type="component" value="Unassembled WGS sequence"/>
</dbReference>
<accession>A0ABP0MGK8</accession>
<reference evidence="1 2" key="1">
    <citation type="submission" date="2024-02" db="EMBL/GenBank/DDBJ databases">
        <authorList>
            <person name="Chen Y."/>
            <person name="Shah S."/>
            <person name="Dougan E. K."/>
            <person name="Thang M."/>
            <person name="Chan C."/>
        </authorList>
    </citation>
    <scope>NUCLEOTIDE SEQUENCE [LARGE SCALE GENOMIC DNA]</scope>
</reference>
<protein>
    <submittedName>
        <fullName evidence="1">Uncharacterized protein</fullName>
    </submittedName>
</protein>
<keyword evidence="2" id="KW-1185">Reference proteome</keyword>
<evidence type="ECO:0000313" key="2">
    <source>
        <dbReference type="Proteomes" id="UP001642484"/>
    </source>
</evidence>
<sequence length="123" mass="13844">MSKLKGLSFRTNNEVASCLRQAPMRQRLESGCFGCQPTGAQGARAGDWEPKRPTVSQQLVREWKPKVRDGLNETNETTRSCEVGLLRCRKTSEDFMVYINVYNGLQFCCPKGFNPIIQLPSSV</sequence>
<comment type="caution">
    <text evidence="1">The sequence shown here is derived from an EMBL/GenBank/DDBJ whole genome shotgun (WGS) entry which is preliminary data.</text>
</comment>
<name>A0ABP0MGK8_9DINO</name>
<organism evidence="1 2">
    <name type="scientific">Durusdinium trenchii</name>
    <dbReference type="NCBI Taxonomy" id="1381693"/>
    <lineage>
        <taxon>Eukaryota</taxon>
        <taxon>Sar</taxon>
        <taxon>Alveolata</taxon>
        <taxon>Dinophyceae</taxon>
        <taxon>Suessiales</taxon>
        <taxon>Symbiodiniaceae</taxon>
        <taxon>Durusdinium</taxon>
    </lineage>
</organism>